<dbReference type="KEGG" id="cel:CELE_F02C9.4"/>
<dbReference type="UCSC" id="F02C9.4">
    <property type="organism name" value="c. elegans"/>
</dbReference>
<dbReference type="PANTHER" id="PTHR21662">
    <property type="entry name" value="RECEPTOR PROTEIN-TYROSINE KINASE"/>
    <property type="match status" value="1"/>
</dbReference>
<evidence type="ECO:0000313" key="4">
    <source>
        <dbReference type="EMBL" id="CCD66879.2"/>
    </source>
</evidence>
<evidence type="ECO:0000259" key="3">
    <source>
        <dbReference type="Pfam" id="PF01030"/>
    </source>
</evidence>
<feature type="domain" description="Receptor L-domain" evidence="3">
    <location>
        <begin position="47"/>
        <end position="138"/>
    </location>
</feature>
<keyword evidence="1" id="KW-1133">Transmembrane helix</keyword>
<dbReference type="EMBL" id="BX284605">
    <property type="protein sequence ID" value="CCD66879.2"/>
    <property type="molecule type" value="Genomic_DNA"/>
</dbReference>
<dbReference type="GeneID" id="184075"/>
<dbReference type="PIR" id="C88989">
    <property type="entry name" value="C88989"/>
</dbReference>
<dbReference type="InterPro" id="IPR053079">
    <property type="entry name" value="SPS2_domain"/>
</dbReference>
<organism evidence="4 5">
    <name type="scientific">Caenorhabditis elegans</name>
    <dbReference type="NCBI Taxonomy" id="6239"/>
    <lineage>
        <taxon>Eukaryota</taxon>
        <taxon>Metazoa</taxon>
        <taxon>Ecdysozoa</taxon>
        <taxon>Nematoda</taxon>
        <taxon>Chromadorea</taxon>
        <taxon>Rhabditida</taxon>
        <taxon>Rhabditina</taxon>
        <taxon>Rhabditomorpha</taxon>
        <taxon>Rhabditoidea</taxon>
        <taxon>Rhabditidae</taxon>
        <taxon>Peloderinae</taxon>
        <taxon>Caenorhabditis</taxon>
    </lineage>
</organism>
<dbReference type="STRING" id="6239.F02C9.4.1"/>
<dbReference type="SUPFAM" id="SSF52058">
    <property type="entry name" value="L domain-like"/>
    <property type="match status" value="1"/>
</dbReference>
<proteinExistence type="predicted"/>
<evidence type="ECO:0000256" key="2">
    <source>
        <dbReference type="SAM" id="SignalP"/>
    </source>
</evidence>
<dbReference type="IntAct" id="P91205">
    <property type="interactions" value="1"/>
</dbReference>
<evidence type="ECO:0000313" key="6">
    <source>
        <dbReference type="WormBase" id="F02C9.4"/>
    </source>
</evidence>
<gene>
    <name evidence="4 6" type="primary">irld-3</name>
    <name evidence="4" type="ORF">CELE_F02C9.4</name>
    <name evidence="6" type="ORF">F02C9.4</name>
</gene>
<keyword evidence="1" id="KW-0812">Transmembrane</keyword>
<dbReference type="OrthoDB" id="5775484at2759"/>
<dbReference type="HOGENOM" id="CLU_099572_0_0_1"/>
<accession>P91205</accession>
<feature type="signal peptide" evidence="2">
    <location>
        <begin position="1"/>
        <end position="22"/>
    </location>
</feature>
<dbReference type="PaxDb" id="6239-F02C9.4"/>
<keyword evidence="1" id="KW-0472">Membrane</keyword>
<keyword evidence="2" id="KW-0732">Signal</keyword>
<dbReference type="FunCoup" id="P91205">
    <property type="interactions" value="268"/>
</dbReference>
<keyword evidence="5" id="KW-1185">Reference proteome</keyword>
<evidence type="ECO:0000313" key="5">
    <source>
        <dbReference type="Proteomes" id="UP000001940"/>
    </source>
</evidence>
<dbReference type="CTD" id="184075"/>
<reference evidence="4 5" key="1">
    <citation type="journal article" date="1998" name="Science">
        <title>Genome sequence of the nematode C. elegans: a platform for investigating biology.</title>
        <authorList>
            <consortium name="The C. elegans sequencing consortium"/>
            <person name="Sulson J.E."/>
            <person name="Waterston R."/>
        </authorList>
    </citation>
    <scope>NUCLEOTIDE SEQUENCE [LARGE SCALE GENOMIC DNA]</scope>
    <source>
        <strain evidence="4 5">Bristol N2</strain>
    </source>
</reference>
<dbReference type="InParanoid" id="P91205"/>
<dbReference type="AGR" id="WB:WBGene00017175"/>
<sequence length="211" mass="23824">MILKVHVSLMLLLQFLVTATTADTVCHGYELSVHNDIDVGLLTEKPCTHVHGDIVIENLNGGKRMSTYWNIQELHGSLTIKNTKNLGDSVNLQNLKVIQAENKPAIVLMNNVGLKLAIGARLGDVSTRHPIMYYFKENSPAAMTESQHHILYHASRSLRPIFYTDNHFITKPCNESTYRFWIFVFGTFSTAITIVLIGYSFYGRPMKQKAL</sequence>
<dbReference type="InterPro" id="IPR000494">
    <property type="entry name" value="Rcpt_L-dom"/>
</dbReference>
<dbReference type="InterPro" id="IPR036941">
    <property type="entry name" value="Rcpt_L-dom_sf"/>
</dbReference>
<dbReference type="RefSeq" id="NP_503860.2">
    <property type="nucleotide sequence ID" value="NM_071459.3"/>
</dbReference>
<dbReference type="Bgee" id="WBGene00017175">
    <property type="expression patterns" value="Expressed in material anatomical entity and 2 other cell types or tissues"/>
</dbReference>
<name>P91205_CAEEL</name>
<protein>
    <submittedName>
        <fullName evidence="4">Receptor L-domain domain-containing protein</fullName>
    </submittedName>
</protein>
<feature type="chain" id="PRO_5006739387" evidence="2">
    <location>
        <begin position="23"/>
        <end position="211"/>
    </location>
</feature>
<dbReference type="Proteomes" id="UP000001940">
    <property type="component" value="Chromosome V"/>
</dbReference>
<keyword evidence="4" id="KW-0675">Receptor</keyword>
<dbReference type="WormBase" id="F02C9.4">
    <property type="protein sequence ID" value="CE51223"/>
    <property type="gene ID" value="WBGene00017175"/>
    <property type="gene designation" value="irld-3"/>
</dbReference>
<dbReference type="PeptideAtlas" id="P91205"/>
<dbReference type="AlphaFoldDB" id="P91205"/>
<dbReference type="Pfam" id="PF01030">
    <property type="entry name" value="Recep_L_domain"/>
    <property type="match status" value="1"/>
</dbReference>
<dbReference type="Gene3D" id="3.80.20.20">
    <property type="entry name" value="Receptor L-domain"/>
    <property type="match status" value="1"/>
</dbReference>
<evidence type="ECO:0000256" key="1">
    <source>
        <dbReference type="SAM" id="Phobius"/>
    </source>
</evidence>
<dbReference type="PANTHER" id="PTHR21662:SF29">
    <property type="entry name" value="RECEPTOR L-DOMAIN DOMAIN-CONTAINING PROTEIN"/>
    <property type="match status" value="1"/>
</dbReference>
<feature type="transmembrane region" description="Helical" evidence="1">
    <location>
        <begin position="180"/>
        <end position="202"/>
    </location>
</feature>
<dbReference type="eggNOG" id="ENOG502T7SM">
    <property type="taxonomic scope" value="Eukaryota"/>
</dbReference>